<evidence type="ECO:0000313" key="2">
    <source>
        <dbReference type="Proteomes" id="UP000095283"/>
    </source>
</evidence>
<keyword evidence="1" id="KW-0472">Membrane</keyword>
<reference evidence="3" key="1">
    <citation type="submission" date="2016-11" db="UniProtKB">
        <authorList>
            <consortium name="WormBaseParasite"/>
        </authorList>
    </citation>
    <scope>IDENTIFICATION</scope>
</reference>
<keyword evidence="1" id="KW-1133">Transmembrane helix</keyword>
<name>A0A1I7WP18_HETBA</name>
<evidence type="ECO:0000256" key="1">
    <source>
        <dbReference type="SAM" id="Phobius"/>
    </source>
</evidence>
<dbReference type="AlphaFoldDB" id="A0A1I7WP18"/>
<sequence length="146" mass="16845">MLFVVVFIIMIVCAFLSIHFLQLSEQYHSTLRGYRVVSSSLSDDDVTVVICSVLFFAAFFVAVFTQYRAEASLFRLIFRFWVINRNWTIRNYDISDDPEMLAHRQAREARTVINQSNKDTRSSSPKVDDMIAITSLQLPIPVLDGR</sequence>
<proteinExistence type="predicted"/>
<dbReference type="Proteomes" id="UP000095283">
    <property type="component" value="Unplaced"/>
</dbReference>
<organism evidence="2 3">
    <name type="scientific">Heterorhabditis bacteriophora</name>
    <name type="common">Entomopathogenic nematode worm</name>
    <dbReference type="NCBI Taxonomy" id="37862"/>
    <lineage>
        <taxon>Eukaryota</taxon>
        <taxon>Metazoa</taxon>
        <taxon>Ecdysozoa</taxon>
        <taxon>Nematoda</taxon>
        <taxon>Chromadorea</taxon>
        <taxon>Rhabditida</taxon>
        <taxon>Rhabditina</taxon>
        <taxon>Rhabditomorpha</taxon>
        <taxon>Strongyloidea</taxon>
        <taxon>Heterorhabditidae</taxon>
        <taxon>Heterorhabditis</taxon>
    </lineage>
</organism>
<dbReference type="WBParaSite" id="Hba_06882">
    <property type="protein sequence ID" value="Hba_06882"/>
    <property type="gene ID" value="Hba_06882"/>
</dbReference>
<protein>
    <submittedName>
        <fullName evidence="3">RSN1_TM domain-containing protein</fullName>
    </submittedName>
</protein>
<keyword evidence="2" id="KW-1185">Reference proteome</keyword>
<accession>A0A1I7WP18</accession>
<feature type="transmembrane region" description="Helical" evidence="1">
    <location>
        <begin position="47"/>
        <end position="67"/>
    </location>
</feature>
<evidence type="ECO:0000313" key="3">
    <source>
        <dbReference type="WBParaSite" id="Hba_06882"/>
    </source>
</evidence>
<keyword evidence="1" id="KW-0812">Transmembrane</keyword>